<gene>
    <name evidence="3" type="ORF">ALGA_0240</name>
</gene>
<dbReference type="CDD" id="cd03811">
    <property type="entry name" value="GT4_GT28_WabH-like"/>
    <property type="match status" value="1"/>
</dbReference>
<dbReference type="Pfam" id="PF13439">
    <property type="entry name" value="Glyco_transf_4"/>
    <property type="match status" value="1"/>
</dbReference>
<evidence type="ECO:0000313" key="4">
    <source>
        <dbReference type="Proteomes" id="UP000218267"/>
    </source>
</evidence>
<protein>
    <submittedName>
        <fullName evidence="3">Glycosyl transferase</fullName>
    </submittedName>
</protein>
<feature type="domain" description="Glycosyltransferase subfamily 4-like N-terminal" evidence="2">
    <location>
        <begin position="13"/>
        <end position="165"/>
    </location>
</feature>
<dbReference type="InterPro" id="IPR001296">
    <property type="entry name" value="Glyco_trans_1"/>
</dbReference>
<evidence type="ECO:0000313" key="3">
    <source>
        <dbReference type="EMBL" id="BAX78635.1"/>
    </source>
</evidence>
<dbReference type="Gene3D" id="3.40.50.2000">
    <property type="entry name" value="Glycogen Phosphorylase B"/>
    <property type="match status" value="2"/>
</dbReference>
<dbReference type="Pfam" id="PF00534">
    <property type="entry name" value="Glycos_transf_1"/>
    <property type="match status" value="1"/>
</dbReference>
<reference evidence="3 4" key="1">
    <citation type="journal article" date="2018" name="Mar. Genomics">
        <title>Complete genome sequence of Marinifilaceae bacterium strain SPP2, isolated from the Antarctic marine sediment.</title>
        <authorList>
            <person name="Watanabe M."/>
            <person name="Kojima H."/>
            <person name="Fukui M."/>
        </authorList>
    </citation>
    <scope>NUCLEOTIDE SEQUENCE [LARGE SCALE GENOMIC DNA]</scope>
    <source>
        <strain evidence="3 4">SPP2</strain>
    </source>
</reference>
<dbReference type="RefSeq" id="WP_096427568.1">
    <property type="nucleotide sequence ID" value="NZ_AP018042.1"/>
</dbReference>
<feature type="domain" description="Glycosyl transferase family 1" evidence="1">
    <location>
        <begin position="178"/>
        <end position="334"/>
    </location>
</feature>
<dbReference type="EMBL" id="AP018042">
    <property type="protein sequence ID" value="BAX78635.1"/>
    <property type="molecule type" value="Genomic_DNA"/>
</dbReference>
<keyword evidence="4" id="KW-1185">Reference proteome</keyword>
<accession>A0A1Y1CE80</accession>
<evidence type="ECO:0000259" key="1">
    <source>
        <dbReference type="Pfam" id="PF00534"/>
    </source>
</evidence>
<name>A0A1Y1CE80_9BACT</name>
<keyword evidence="3" id="KW-0808">Transferase</keyword>
<dbReference type="OrthoDB" id="7560678at2"/>
<dbReference type="PANTHER" id="PTHR12526">
    <property type="entry name" value="GLYCOSYLTRANSFERASE"/>
    <property type="match status" value="1"/>
</dbReference>
<proteinExistence type="predicted"/>
<dbReference type="KEGG" id="mbas:ALGA_0240"/>
<dbReference type="AlphaFoldDB" id="A0A1Y1CE80"/>
<evidence type="ECO:0000259" key="2">
    <source>
        <dbReference type="Pfam" id="PF13439"/>
    </source>
</evidence>
<dbReference type="GO" id="GO:0016757">
    <property type="term" value="F:glycosyltransferase activity"/>
    <property type="evidence" value="ECO:0007669"/>
    <property type="project" value="InterPro"/>
</dbReference>
<dbReference type="InterPro" id="IPR028098">
    <property type="entry name" value="Glyco_trans_4-like_N"/>
</dbReference>
<dbReference type="PANTHER" id="PTHR12526:SF630">
    <property type="entry name" value="GLYCOSYLTRANSFERASE"/>
    <property type="match status" value="1"/>
</dbReference>
<reference evidence="4" key="2">
    <citation type="journal article" date="2020" name="Antonie Van Leeuwenhoek">
        <title>Labilibaculum antarcticum sp. nov., a novel facultative anaerobic, psychrotorelant bacterium isolated from marine sediment of Antarctica.</title>
        <authorList>
            <person name="Watanabe M."/>
            <person name="Kojima H."/>
            <person name="Fukui M."/>
        </authorList>
    </citation>
    <scope>NUCLEOTIDE SEQUENCE [LARGE SCALE GENOMIC DNA]</scope>
    <source>
        <strain evidence="4">SPP2</strain>
    </source>
</reference>
<sequence length="362" mass="41335">MKILHITLDFGDGGAEKFVVHLSNEQVKQNDVTVCSFWDLREEDYFHNQLHPNVKFISLGKRKGFDIAIFLKVYRLLKEVKPDIVHSHRSVVNYLVLFTILFKNIRFIHTIHNDAFKETQSRLIRFVKNIFFKVGLIRPVTISEDSHKSFKAAYSSNATLIYNGIPMPTKSSHFDDVKKEVNKLKISINTKVLLNIARISTQKNHELLVNVTNRLIDEGYDIVLLVIGKLDKSIIDDRSMSNDRINFLGSKGNATDYLFFADAFCLSSLYEGMPISLIEALAVSCVPVVTPAGGVKDMITDKLNGFISSGFGYNSYHETLKTFLNSESELVQEIKNHCIMDYEKIYNISNTNQNYLKLYEQG</sequence>
<dbReference type="Proteomes" id="UP000218267">
    <property type="component" value="Chromosome"/>
</dbReference>
<organism evidence="3 4">
    <name type="scientific">Labilibaculum antarcticum</name>
    <dbReference type="NCBI Taxonomy" id="1717717"/>
    <lineage>
        <taxon>Bacteria</taxon>
        <taxon>Pseudomonadati</taxon>
        <taxon>Bacteroidota</taxon>
        <taxon>Bacteroidia</taxon>
        <taxon>Marinilabiliales</taxon>
        <taxon>Marinifilaceae</taxon>
        <taxon>Labilibaculum</taxon>
    </lineage>
</organism>
<dbReference type="SUPFAM" id="SSF53756">
    <property type="entry name" value="UDP-Glycosyltransferase/glycogen phosphorylase"/>
    <property type="match status" value="1"/>
</dbReference>